<comment type="caution">
    <text evidence="2">The sequence shown here is derived from an EMBL/GenBank/DDBJ whole genome shotgun (WGS) entry which is preliminary data.</text>
</comment>
<name>A0A8H6FPB5_9LECA</name>
<sequence>MAPIHLPDLNSSEYQKFPMSITEDRKSNQKTTSEERQDRQQSYAPTRDTIYKTPHATMAGTSGCIPDYHVNLFSKLCKPAPNPSIMTAIKPGPQADTNDHINEAPVPSSTSVRAPEPDPIHQLFNENQNLIRGLSLGNVETYLAAVKEVFAGVRRDRANAYVELPRKQRGADHRQVELIDQKKLSTRVNMGPNSRTNTTINNEINSRQNRELTRRINTKINTVQHPKQHQPHQEEHQPQHQLQHQPQIPPKHPAHPFIITHYSKDNDEDKKPRQSRLQREEDAMYYIEDDTQDRETDCDEFRGLDALLMPNFTGDPRKKYGFDQMRLGE</sequence>
<feature type="region of interest" description="Disordered" evidence="1">
    <location>
        <begin position="224"/>
        <end position="296"/>
    </location>
</feature>
<accession>A0A8H6FPB5</accession>
<evidence type="ECO:0000313" key="3">
    <source>
        <dbReference type="Proteomes" id="UP000578531"/>
    </source>
</evidence>
<protein>
    <submittedName>
        <fullName evidence="2">Uncharacterized protein</fullName>
    </submittedName>
</protein>
<dbReference type="Proteomes" id="UP000578531">
    <property type="component" value="Unassembled WGS sequence"/>
</dbReference>
<feature type="region of interest" description="Disordered" evidence="1">
    <location>
        <begin position="188"/>
        <end position="211"/>
    </location>
</feature>
<dbReference type="OrthoDB" id="10641694at2759"/>
<feature type="compositionally biased region" description="Basic and acidic residues" evidence="1">
    <location>
        <begin position="262"/>
        <end position="282"/>
    </location>
</feature>
<feature type="compositionally biased region" description="Basic and acidic residues" evidence="1">
    <location>
        <begin position="315"/>
        <end position="329"/>
    </location>
</feature>
<organism evidence="2 3">
    <name type="scientific">Letharia columbiana</name>
    <dbReference type="NCBI Taxonomy" id="112416"/>
    <lineage>
        <taxon>Eukaryota</taxon>
        <taxon>Fungi</taxon>
        <taxon>Dikarya</taxon>
        <taxon>Ascomycota</taxon>
        <taxon>Pezizomycotina</taxon>
        <taxon>Lecanoromycetes</taxon>
        <taxon>OSLEUM clade</taxon>
        <taxon>Lecanoromycetidae</taxon>
        <taxon>Lecanorales</taxon>
        <taxon>Lecanorineae</taxon>
        <taxon>Parmeliaceae</taxon>
        <taxon>Letharia</taxon>
    </lineage>
</organism>
<dbReference type="RefSeq" id="XP_037161642.1">
    <property type="nucleotide sequence ID" value="XM_037311486.1"/>
</dbReference>
<gene>
    <name evidence="2" type="ORF">HO173_009596</name>
</gene>
<feature type="region of interest" description="Disordered" evidence="1">
    <location>
        <begin position="1"/>
        <end position="49"/>
    </location>
</feature>
<feature type="compositionally biased region" description="Basic and acidic residues" evidence="1">
    <location>
        <begin position="22"/>
        <end position="39"/>
    </location>
</feature>
<feature type="region of interest" description="Disordered" evidence="1">
    <location>
        <begin position="309"/>
        <end position="329"/>
    </location>
</feature>
<reference evidence="2 3" key="1">
    <citation type="journal article" date="2020" name="Genomics">
        <title>Complete, high-quality genomes from long-read metagenomic sequencing of two wolf lichen thalli reveals enigmatic genome architecture.</title>
        <authorList>
            <person name="McKenzie S.K."/>
            <person name="Walston R.F."/>
            <person name="Allen J.L."/>
        </authorList>
    </citation>
    <scope>NUCLEOTIDE SEQUENCE [LARGE SCALE GENOMIC DNA]</scope>
    <source>
        <strain evidence="2">WasteWater2</strain>
    </source>
</reference>
<feature type="compositionally biased region" description="Polar residues" evidence="1">
    <location>
        <begin position="188"/>
        <end position="207"/>
    </location>
</feature>
<dbReference type="AlphaFoldDB" id="A0A8H6FPB5"/>
<evidence type="ECO:0000256" key="1">
    <source>
        <dbReference type="SAM" id="MobiDB-lite"/>
    </source>
</evidence>
<dbReference type="GeneID" id="59291247"/>
<evidence type="ECO:0000313" key="2">
    <source>
        <dbReference type="EMBL" id="KAF6232213.1"/>
    </source>
</evidence>
<dbReference type="EMBL" id="JACCJC010000050">
    <property type="protein sequence ID" value="KAF6232213.1"/>
    <property type="molecule type" value="Genomic_DNA"/>
</dbReference>
<proteinExistence type="predicted"/>
<keyword evidence="3" id="KW-1185">Reference proteome</keyword>